<gene>
    <name evidence="1" type="ORF">AABB29_09980</name>
</gene>
<organism evidence="1 2">
    <name type="scientific">Yoonia phaeophyticola</name>
    <dbReference type="NCBI Taxonomy" id="3137369"/>
    <lineage>
        <taxon>Bacteria</taxon>
        <taxon>Pseudomonadati</taxon>
        <taxon>Pseudomonadota</taxon>
        <taxon>Alphaproteobacteria</taxon>
        <taxon>Rhodobacterales</taxon>
        <taxon>Paracoccaceae</taxon>
        <taxon>Yoonia</taxon>
    </lineage>
</organism>
<dbReference type="RefSeq" id="WP_341365398.1">
    <property type="nucleotide sequence ID" value="NZ_CP150951.2"/>
</dbReference>
<name>A0ABZ2UZI5_9RHOB</name>
<dbReference type="Pfam" id="PF06108">
    <property type="entry name" value="DUF952"/>
    <property type="match status" value="1"/>
</dbReference>
<keyword evidence="2" id="KW-1185">Reference proteome</keyword>
<reference evidence="2" key="1">
    <citation type="submission" date="2024-04" db="EMBL/GenBank/DDBJ databases">
        <title>Phylogenomic analyses of a clade within the roseobacter group suggest taxonomic reassignments of species of the genera Aestuariivita, Citreicella, Loktanella, Nautella, Pelagibaca, Ruegeria, Thalassobius, Thiobacimonas and Tropicibacter, and the proposal o.</title>
        <authorList>
            <person name="Jeon C.O."/>
        </authorList>
    </citation>
    <scope>NUCLEOTIDE SEQUENCE [LARGE SCALE GENOMIC DNA]</scope>
    <source>
        <strain evidence="2">BS5-3</strain>
    </source>
</reference>
<dbReference type="PANTHER" id="PTHR34129">
    <property type="entry name" value="BLR1139 PROTEIN"/>
    <property type="match status" value="1"/>
</dbReference>
<dbReference type="EMBL" id="CP150951">
    <property type="protein sequence ID" value="WZC47277.1"/>
    <property type="molecule type" value="Genomic_DNA"/>
</dbReference>
<protein>
    <submittedName>
        <fullName evidence="1">DUF952 domain-containing protein</fullName>
    </submittedName>
</protein>
<accession>A0ABZ2UZI5</accession>
<proteinExistence type="predicted"/>
<evidence type="ECO:0000313" key="1">
    <source>
        <dbReference type="EMBL" id="WZC47277.1"/>
    </source>
</evidence>
<dbReference type="InterPro" id="IPR009297">
    <property type="entry name" value="DUF952"/>
</dbReference>
<sequence length="110" mass="12204">MLIYKIFRADEWAQLQADGVTDGAPIDLEDGYIHFSTADTVAETAAKYFAGAEGLWLLAVEADGLDALTWEPARKGVLFPHLYRPLHLSEIAWNVPLPLKGGKHQFPELL</sequence>
<dbReference type="PANTHER" id="PTHR34129:SF1">
    <property type="entry name" value="DUF952 DOMAIN-CONTAINING PROTEIN"/>
    <property type="match status" value="1"/>
</dbReference>
<dbReference type="Proteomes" id="UP001440612">
    <property type="component" value="Chromosome"/>
</dbReference>
<dbReference type="Gene3D" id="3.20.170.20">
    <property type="entry name" value="Protein of unknown function DUF952"/>
    <property type="match status" value="1"/>
</dbReference>
<evidence type="ECO:0000313" key="2">
    <source>
        <dbReference type="Proteomes" id="UP001440612"/>
    </source>
</evidence>
<dbReference type="SUPFAM" id="SSF56399">
    <property type="entry name" value="ADP-ribosylation"/>
    <property type="match status" value="1"/>
</dbReference>